<dbReference type="Proteomes" id="UP000199334">
    <property type="component" value="Unassembled WGS sequence"/>
</dbReference>
<keyword evidence="4" id="KW-1185">Reference proteome</keyword>
<accession>A0A1H0AXE4</accession>
<dbReference type="InterPro" id="IPR050072">
    <property type="entry name" value="Peptidase_M20A"/>
</dbReference>
<keyword evidence="1" id="KW-0378">Hydrolase</keyword>
<reference evidence="3 4" key="1">
    <citation type="submission" date="2016-10" db="EMBL/GenBank/DDBJ databases">
        <authorList>
            <person name="de Groot N.N."/>
        </authorList>
    </citation>
    <scope>NUCLEOTIDE SEQUENCE [LARGE SCALE GENOMIC DNA]</scope>
    <source>
        <strain evidence="3 4">CGMCC 1.3442</strain>
    </source>
</reference>
<proteinExistence type="predicted"/>
<dbReference type="InterPro" id="IPR001261">
    <property type="entry name" value="ArgE/DapE_CS"/>
</dbReference>
<name>A0A1H0AXE4_9BACI</name>
<evidence type="ECO:0000256" key="2">
    <source>
        <dbReference type="ARBA" id="ARBA00022833"/>
    </source>
</evidence>
<dbReference type="AlphaFoldDB" id="A0A1H0AXE4"/>
<dbReference type="RefSeq" id="WP_176753001.1">
    <property type="nucleotide sequence ID" value="NZ_BJVZ01000013.1"/>
</dbReference>
<evidence type="ECO:0000256" key="1">
    <source>
        <dbReference type="ARBA" id="ARBA00022801"/>
    </source>
</evidence>
<keyword evidence="2" id="KW-0862">Zinc</keyword>
<dbReference type="PANTHER" id="PTHR43808">
    <property type="entry name" value="ACETYLORNITHINE DEACETYLASE"/>
    <property type="match status" value="1"/>
</dbReference>
<sequence>MDQEQAKSFLKEIIKIKSVNPPGNETEVANKLKTLFDEHGIESELVEYDDNRANLIAHLKGEEDGPVLGLTGHMDVVGDIKGAV</sequence>
<dbReference type="EMBL" id="FNIG01000004">
    <property type="protein sequence ID" value="SDN38112.1"/>
    <property type="molecule type" value="Genomic_DNA"/>
</dbReference>
<dbReference type="PROSITE" id="PS00758">
    <property type="entry name" value="ARGE_DAPE_CPG2_1"/>
    <property type="match status" value="1"/>
</dbReference>
<protein>
    <submittedName>
        <fullName evidence="3">Succinyl-diaminopimelate desuccinylase</fullName>
    </submittedName>
</protein>
<evidence type="ECO:0000313" key="3">
    <source>
        <dbReference type="EMBL" id="SDN38112.1"/>
    </source>
</evidence>
<gene>
    <name evidence="3" type="ORF">SAMN05216498_2122</name>
</gene>
<evidence type="ECO:0000313" key="4">
    <source>
        <dbReference type="Proteomes" id="UP000199334"/>
    </source>
</evidence>
<dbReference type="PANTHER" id="PTHR43808:SF8">
    <property type="entry name" value="PEPTIDASE M20 DIMERISATION DOMAIN-CONTAINING PROTEIN"/>
    <property type="match status" value="1"/>
</dbReference>
<organism evidence="3 4">
    <name type="scientific">Tenuibacillus multivorans</name>
    <dbReference type="NCBI Taxonomy" id="237069"/>
    <lineage>
        <taxon>Bacteria</taxon>
        <taxon>Bacillati</taxon>
        <taxon>Bacillota</taxon>
        <taxon>Bacilli</taxon>
        <taxon>Bacillales</taxon>
        <taxon>Bacillaceae</taxon>
        <taxon>Tenuibacillus</taxon>
    </lineage>
</organism>
<dbReference type="STRING" id="237069.SAMN05216498_2122"/>
<dbReference type="SUPFAM" id="SSF53187">
    <property type="entry name" value="Zn-dependent exopeptidases"/>
    <property type="match status" value="1"/>
</dbReference>
<dbReference type="Gene3D" id="3.40.630.10">
    <property type="entry name" value="Zn peptidases"/>
    <property type="match status" value="1"/>
</dbReference>